<protein>
    <submittedName>
        <fullName evidence="1">Uncharacterized protein</fullName>
    </submittedName>
</protein>
<dbReference type="STRING" id="2020962.A0A2N1JCD0"/>
<dbReference type="Pfam" id="PF08700">
    <property type="entry name" value="VPS51_Exo84_N"/>
    <property type="match status" value="1"/>
</dbReference>
<reference evidence="1 2" key="1">
    <citation type="submission" date="2017-10" db="EMBL/GenBank/DDBJ databases">
        <title>A novel species of cold-tolerant Malassezia isolated from bats.</title>
        <authorList>
            <person name="Lorch J.M."/>
            <person name="Palmer J.M."/>
            <person name="Vanderwolf K.J."/>
            <person name="Schmidt K.Z."/>
            <person name="Verant M.L."/>
            <person name="Weller T.J."/>
            <person name="Blehert D.S."/>
        </authorList>
    </citation>
    <scope>NUCLEOTIDE SEQUENCE [LARGE SCALE GENOMIC DNA]</scope>
    <source>
        <strain evidence="1 2">NWHC:44797-103</strain>
    </source>
</reference>
<gene>
    <name evidence="1" type="ORF">MVES_001541</name>
</gene>
<dbReference type="OrthoDB" id="203678at2759"/>
<dbReference type="Proteomes" id="UP000232875">
    <property type="component" value="Unassembled WGS sequence"/>
</dbReference>
<accession>A0A2N1JCD0</accession>
<name>A0A2N1JCD0_9BASI</name>
<proteinExistence type="predicted"/>
<evidence type="ECO:0000313" key="1">
    <source>
        <dbReference type="EMBL" id="PKI84221.1"/>
    </source>
</evidence>
<dbReference type="EMBL" id="KZ454989">
    <property type="protein sequence ID" value="PKI84221.1"/>
    <property type="molecule type" value="Genomic_DNA"/>
</dbReference>
<sequence length="192" mass="21203">MTAPSQAHSLRDYYGIGQEEAPDAPQEKGEVQVPHVVPVEELFASASLDKLLQTTINAIDGIRELQAERQSLVYNHHQELVSASDTVGKMRAGLAALAPQRKALKEQVERLHAQSDALGAGAKEVEEIDWRGDVLTTVQLPITLQEKCKENKRAEAERLWEEHWPRLAAWEAAGVKGASELTQACRDVLQVP</sequence>
<evidence type="ECO:0000313" key="2">
    <source>
        <dbReference type="Proteomes" id="UP000232875"/>
    </source>
</evidence>
<keyword evidence="2" id="KW-1185">Reference proteome</keyword>
<organism evidence="1 2">
    <name type="scientific">Malassezia vespertilionis</name>
    <dbReference type="NCBI Taxonomy" id="2020962"/>
    <lineage>
        <taxon>Eukaryota</taxon>
        <taxon>Fungi</taxon>
        <taxon>Dikarya</taxon>
        <taxon>Basidiomycota</taxon>
        <taxon>Ustilaginomycotina</taxon>
        <taxon>Malasseziomycetes</taxon>
        <taxon>Malasseziales</taxon>
        <taxon>Malasseziaceae</taxon>
        <taxon>Malassezia</taxon>
    </lineage>
</organism>
<dbReference type="AlphaFoldDB" id="A0A2N1JCD0"/>